<keyword evidence="5 6" id="KW-0472">Membrane</keyword>
<feature type="transmembrane region" description="Helical" evidence="6">
    <location>
        <begin position="221"/>
        <end position="243"/>
    </location>
</feature>
<evidence type="ECO:0000256" key="1">
    <source>
        <dbReference type="ARBA" id="ARBA00004651"/>
    </source>
</evidence>
<proteinExistence type="predicted"/>
<feature type="domain" description="ABC-2 type transporter transmembrane" evidence="7">
    <location>
        <begin position="18"/>
        <end position="354"/>
    </location>
</feature>
<evidence type="ECO:0000256" key="2">
    <source>
        <dbReference type="ARBA" id="ARBA00022475"/>
    </source>
</evidence>
<feature type="transmembrane region" description="Helical" evidence="6">
    <location>
        <begin position="255"/>
        <end position="279"/>
    </location>
</feature>
<organism evidence="8 9">
    <name type="scientific">Reinekea blandensis MED297</name>
    <dbReference type="NCBI Taxonomy" id="314283"/>
    <lineage>
        <taxon>Bacteria</taxon>
        <taxon>Pseudomonadati</taxon>
        <taxon>Pseudomonadota</taxon>
        <taxon>Gammaproteobacteria</taxon>
        <taxon>Oceanospirillales</taxon>
        <taxon>Saccharospirillaceae</taxon>
        <taxon>Reinekea</taxon>
    </lineage>
</organism>
<comment type="caution">
    <text evidence="8">The sequence shown here is derived from an EMBL/GenBank/DDBJ whole genome shotgun (WGS) entry which is preliminary data.</text>
</comment>
<dbReference type="AlphaFoldDB" id="A4BF81"/>
<dbReference type="PANTHER" id="PTHR30294:SF46">
    <property type="entry name" value="ABC TRANSPORTER PERMEASE"/>
    <property type="match status" value="1"/>
</dbReference>
<sequence length="377" mass="41816">MKTFLRELRWLNRHPGALLILIGAPVLYAVFYPLPYQHAVVNHIPIIVWDAQQSATSRDWVSRLDAHPKLNVTQVRAGEPEEGIWLHGSEVQAFLHIPSETDRKLAHQQPVVVPYGGRADNFLVYSTAMKAIAQTLQEINLESAQNAFQAVEGNAIHAQALAQPIHLQINTLFNDNASYLQYLVPAVFLVIVQQVILIALGMHWGYRFEMQRPMGAPFSTWLAHVAIYLVNGLALILFFYRLILPWQGVYPSGNGLTILSVAVPFILAVIGFAMVISIGFKEQETAILWCLPLSVPFLLLAGASWPTFAMADWAQALAHWIPTTWGINAMLDVAFMDQAPNYQAGWGLAGLWLSLGLACRILLSQTAEAEAPSVPIQ</sequence>
<dbReference type="GO" id="GO:0005886">
    <property type="term" value="C:plasma membrane"/>
    <property type="evidence" value="ECO:0007669"/>
    <property type="project" value="UniProtKB-SubCell"/>
</dbReference>
<evidence type="ECO:0000259" key="7">
    <source>
        <dbReference type="Pfam" id="PF12698"/>
    </source>
</evidence>
<dbReference type="InterPro" id="IPR051449">
    <property type="entry name" value="ABC-2_transporter_component"/>
</dbReference>
<evidence type="ECO:0000313" key="8">
    <source>
        <dbReference type="EMBL" id="EAR09194.1"/>
    </source>
</evidence>
<dbReference type="RefSeq" id="WP_008045283.1">
    <property type="nucleotide sequence ID" value="NZ_CH724152.1"/>
</dbReference>
<comment type="subcellular location">
    <subcellularLocation>
        <location evidence="1">Cell membrane</location>
        <topology evidence="1">Multi-pass membrane protein</topology>
    </subcellularLocation>
</comment>
<keyword evidence="3 6" id="KW-0812">Transmembrane</keyword>
<keyword evidence="4 6" id="KW-1133">Transmembrane helix</keyword>
<feature type="transmembrane region" description="Helical" evidence="6">
    <location>
        <begin position="286"/>
        <end position="305"/>
    </location>
</feature>
<dbReference type="STRING" id="314283.MED297_06923"/>
<dbReference type="Pfam" id="PF12698">
    <property type="entry name" value="ABC2_membrane_3"/>
    <property type="match status" value="1"/>
</dbReference>
<evidence type="ECO:0000313" key="9">
    <source>
        <dbReference type="Proteomes" id="UP000005953"/>
    </source>
</evidence>
<dbReference type="PANTHER" id="PTHR30294">
    <property type="entry name" value="MEMBRANE COMPONENT OF ABC TRANSPORTER YHHJ-RELATED"/>
    <property type="match status" value="1"/>
</dbReference>
<dbReference type="EMBL" id="AAOE01000012">
    <property type="protein sequence ID" value="EAR09194.1"/>
    <property type="molecule type" value="Genomic_DNA"/>
</dbReference>
<evidence type="ECO:0000256" key="5">
    <source>
        <dbReference type="ARBA" id="ARBA00023136"/>
    </source>
</evidence>
<dbReference type="OrthoDB" id="9811522at2"/>
<accession>A4BF81</accession>
<protein>
    <recommendedName>
        <fullName evidence="7">ABC-2 type transporter transmembrane domain-containing protein</fullName>
    </recommendedName>
</protein>
<evidence type="ECO:0000256" key="3">
    <source>
        <dbReference type="ARBA" id="ARBA00022692"/>
    </source>
</evidence>
<reference evidence="8 9" key="1">
    <citation type="submission" date="2006-02" db="EMBL/GenBank/DDBJ databases">
        <authorList>
            <person name="Pinhassi J."/>
            <person name="Pedros-Alio C."/>
            <person name="Ferriera S."/>
            <person name="Johnson J."/>
            <person name="Kravitz S."/>
            <person name="Halpern A."/>
            <person name="Remington K."/>
            <person name="Beeson K."/>
            <person name="Tran B."/>
            <person name="Rogers Y.-H."/>
            <person name="Friedman R."/>
            <person name="Venter J.C."/>
        </authorList>
    </citation>
    <scope>NUCLEOTIDE SEQUENCE [LARGE SCALE GENOMIC DNA]</scope>
    <source>
        <strain evidence="8 9">MED297</strain>
    </source>
</reference>
<gene>
    <name evidence="8" type="ORF">MED297_06923</name>
</gene>
<feature type="transmembrane region" description="Helical" evidence="6">
    <location>
        <begin position="344"/>
        <end position="363"/>
    </location>
</feature>
<dbReference type="Gene3D" id="3.40.1710.10">
    <property type="entry name" value="abc type-2 transporter like domain"/>
    <property type="match status" value="1"/>
</dbReference>
<evidence type="ECO:0000256" key="6">
    <source>
        <dbReference type="SAM" id="Phobius"/>
    </source>
</evidence>
<keyword evidence="9" id="KW-1185">Reference proteome</keyword>
<dbReference type="InterPro" id="IPR013525">
    <property type="entry name" value="ABC2_TM"/>
</dbReference>
<dbReference type="GO" id="GO:0140359">
    <property type="term" value="F:ABC-type transporter activity"/>
    <property type="evidence" value="ECO:0007669"/>
    <property type="project" value="InterPro"/>
</dbReference>
<dbReference type="HOGENOM" id="CLU_039483_10_1_6"/>
<dbReference type="Proteomes" id="UP000005953">
    <property type="component" value="Unassembled WGS sequence"/>
</dbReference>
<evidence type="ECO:0000256" key="4">
    <source>
        <dbReference type="ARBA" id="ARBA00022989"/>
    </source>
</evidence>
<name>A4BF81_9GAMM</name>
<keyword evidence="2" id="KW-1003">Cell membrane</keyword>
<feature type="transmembrane region" description="Helical" evidence="6">
    <location>
        <begin position="179"/>
        <end position="200"/>
    </location>
</feature>